<protein>
    <submittedName>
        <fullName evidence="3">OB-fold nucleic acid binding domain protein</fullName>
    </submittedName>
</protein>
<dbReference type="EMBL" id="LGHB01000026">
    <property type="protein sequence ID" value="KUK95791.1"/>
    <property type="molecule type" value="Genomic_DNA"/>
</dbReference>
<reference evidence="3" key="1">
    <citation type="journal article" date="2015" name="MBio">
        <title>Genome-resolved metagenomic analysis reveals roles for candidate phyla and other microbial community members in biogeochemical transformations in oil reservoirs.</title>
        <authorList>
            <person name="Hu P."/>
            <person name="Tom L."/>
            <person name="Singh A."/>
            <person name="Thomas B.C."/>
            <person name="Baker B.J."/>
            <person name="Piceno Y.M."/>
            <person name="Andersen G.L."/>
            <person name="Banfield J.F."/>
        </authorList>
    </citation>
    <scope>NUCLEOTIDE SEQUENCE [LARGE SCALE GENOMIC DNA]</scope>
    <source>
        <strain evidence="3">56_747</strain>
    </source>
</reference>
<dbReference type="NCBIfam" id="NF012035">
    <property type="entry name" value="PRK15491.1"/>
    <property type="match status" value="1"/>
</dbReference>
<gene>
    <name evidence="2" type="ORF">XD72_0648</name>
    <name evidence="3" type="ORF">XE07_1574</name>
</gene>
<evidence type="ECO:0000313" key="2">
    <source>
        <dbReference type="EMBL" id="KUK44942.1"/>
    </source>
</evidence>
<dbReference type="CDD" id="cd04491">
    <property type="entry name" value="SoSSB_OBF"/>
    <property type="match status" value="3"/>
</dbReference>
<comment type="caution">
    <text evidence="3">The sequence shown here is derived from an EMBL/GenBank/DDBJ whole genome shotgun (WGS) entry which is preliminary data.</text>
</comment>
<dbReference type="PANTHER" id="PTHR13356">
    <property type="entry name" value="OB FOLD NUCLEIC ACID BINDING PROTEIN-RELATED"/>
    <property type="match status" value="1"/>
</dbReference>
<dbReference type="GO" id="GO:0010212">
    <property type="term" value="P:response to ionizing radiation"/>
    <property type="evidence" value="ECO:0007669"/>
    <property type="project" value="TreeGrafter"/>
</dbReference>
<evidence type="ECO:0000256" key="1">
    <source>
        <dbReference type="ARBA" id="ARBA00023125"/>
    </source>
</evidence>
<sequence>MDQEIGEIYDQISGQISPEEFEGRVEEKVQLMGELCDRRTAAMLVAREFGEVELKIDRIRPETGKVTFVGKIISISEVHEFPRSDGSSGRVANLTVGDESGTVRVVLWDELVEPVSTGELAVDQTFRIRGFTREGYFGTEVTVDRGGLEEVEAEIQTRVEAFKISEIRADMGDITLLAKVVDPGEVRDFTRRDGSVGRVRSITLGDASGKIRLTLWNDKAEMEIEEGDALEVINAISRERYGQVEIQAGGYSVVRKSDVPIEYEEKITSISELLPGSIYSISGFVTGLGEIREFERDDGTKGRVTNIYVSDETGRVRVALWNDHVRMIESLDLGSRIELVDCQAREGWNGELEVSCGWSTKVTFAPPE</sequence>
<dbReference type="Proteomes" id="UP000053961">
    <property type="component" value="Unassembled WGS sequence"/>
</dbReference>
<dbReference type="GO" id="GO:0000724">
    <property type="term" value="P:double-strand break repair via homologous recombination"/>
    <property type="evidence" value="ECO:0007669"/>
    <property type="project" value="TreeGrafter"/>
</dbReference>
<keyword evidence="1" id="KW-0238">DNA-binding</keyword>
<dbReference type="SUPFAM" id="SSF50249">
    <property type="entry name" value="Nucleic acid-binding proteins"/>
    <property type="match status" value="3"/>
</dbReference>
<evidence type="ECO:0000313" key="5">
    <source>
        <dbReference type="Proteomes" id="UP000057043"/>
    </source>
</evidence>
<reference evidence="4 5" key="2">
    <citation type="journal article" date="2015" name="MBio">
        <title>Genome-Resolved Metagenomic Analysis Reveals Roles for Candidate Phyla and Other Microbial Community Members in Biogeochemical Transformations in Oil Reservoirs.</title>
        <authorList>
            <person name="Hu P."/>
            <person name="Tom L."/>
            <person name="Singh A."/>
            <person name="Thomas B.C."/>
            <person name="Baker B.J."/>
            <person name="Piceno Y.M."/>
            <person name="Andersen G.L."/>
            <person name="Banfield J.F."/>
        </authorList>
    </citation>
    <scope>NUCLEOTIDE SEQUENCE [LARGE SCALE GENOMIC DNA]</scope>
    <source>
        <strain evidence="2">57_489</strain>
    </source>
</reference>
<dbReference type="InterPro" id="IPR012340">
    <property type="entry name" value="NA-bd_OB-fold"/>
</dbReference>
<dbReference type="InterPro" id="IPR051231">
    <property type="entry name" value="SOSS-B"/>
</dbReference>
<dbReference type="PANTHER" id="PTHR13356:SF0">
    <property type="entry name" value="SOSS COMPLEX SUBUNIT B HOMOLOG"/>
    <property type="match status" value="1"/>
</dbReference>
<dbReference type="EMBL" id="LGFT01000011">
    <property type="protein sequence ID" value="KUK44942.1"/>
    <property type="molecule type" value="Genomic_DNA"/>
</dbReference>
<evidence type="ECO:0000313" key="3">
    <source>
        <dbReference type="EMBL" id="KUK95791.1"/>
    </source>
</evidence>
<dbReference type="AlphaFoldDB" id="A0A101IID7"/>
<evidence type="ECO:0000313" key="4">
    <source>
        <dbReference type="Proteomes" id="UP000053961"/>
    </source>
</evidence>
<accession>A0A101IID7</accession>
<organism evidence="3 4">
    <name type="scientific">Methanothrix harundinacea</name>
    <dbReference type="NCBI Taxonomy" id="301375"/>
    <lineage>
        <taxon>Archaea</taxon>
        <taxon>Methanobacteriati</taxon>
        <taxon>Methanobacteriota</taxon>
        <taxon>Stenosarchaea group</taxon>
        <taxon>Methanomicrobia</taxon>
        <taxon>Methanotrichales</taxon>
        <taxon>Methanotrichaceae</taxon>
        <taxon>Methanothrix</taxon>
    </lineage>
</organism>
<name>A0A101IID7_9EURY</name>
<dbReference type="Gene3D" id="2.40.50.140">
    <property type="entry name" value="Nucleic acid-binding proteins"/>
    <property type="match status" value="3"/>
</dbReference>
<dbReference type="PATRIC" id="fig|301375.6.peg.742"/>
<dbReference type="Proteomes" id="UP000057043">
    <property type="component" value="Unassembled WGS sequence"/>
</dbReference>
<proteinExistence type="predicted"/>
<dbReference type="GO" id="GO:0003677">
    <property type="term" value="F:DNA binding"/>
    <property type="evidence" value="ECO:0007669"/>
    <property type="project" value="UniProtKB-KW"/>
</dbReference>